<gene>
    <name evidence="3" type="ORF">HKBW3S03_00092</name>
</gene>
<sequence>MAFKKVMVVDPDLSAFEGKGVVDEKDMEVIPVANLLAARSIIGEYRPHVVILSSEIEGARDFARYVSKRTDARIVLTSPDPQLIDRHWKIDLVVPAPLTPQSIREAVARCLDPNLAPKAVDLSSTQRNQEVTEEDDFWKDDSLLVKKWSRLANPFARRQPEEQKRESLSGSSGPERGSEEVLAPQASKVSRNELGETDVREKIIHQEVISVYSTKGGVGRTLVAAHLAHYLRKFNPLLIDLNFAEGPSDLSINWQLPKIPHLGKFITAVEDRKSCFGELVVKSSASTFDIVQTPPTLRQSDRFDLDTLADLISVAKRRYGMIIVDLPYNYSNITLEMLNLSSLILLISTPELGPVARLKEMLHFLDQGQRAFLVINNYDGRGMISPQEIVEYLDIPLGAVIYYDAEIAEIASRGQFASENSVFGRGILDLMSHVLGIGERKSWVRKKLRRNQEGDQRSR</sequence>
<accession>A0A6V8NEV0</accession>
<dbReference type="InterPro" id="IPR027417">
    <property type="entry name" value="P-loop_NTPase"/>
</dbReference>
<dbReference type="GO" id="GO:0005829">
    <property type="term" value="C:cytosol"/>
    <property type="evidence" value="ECO:0007669"/>
    <property type="project" value="TreeGrafter"/>
</dbReference>
<reference evidence="3 4" key="1">
    <citation type="journal article" date="2020" name="Front. Microbiol.">
        <title>Single-cell genomics of novel Actinobacteria with the Wood-Ljungdahl pathway discovered in a serpentinizing system.</title>
        <authorList>
            <person name="Merino N."/>
            <person name="Kawai M."/>
            <person name="Boyd E.S."/>
            <person name="Colman D.R."/>
            <person name="McGlynn S.E."/>
            <person name="Nealson K.H."/>
            <person name="Kurokawa K."/>
            <person name="Hongoh Y."/>
        </authorList>
    </citation>
    <scope>NUCLEOTIDE SEQUENCE [LARGE SCALE GENOMIC DNA]</scope>
    <source>
        <strain evidence="3 4">S03</strain>
    </source>
</reference>
<feature type="region of interest" description="Disordered" evidence="1">
    <location>
        <begin position="155"/>
        <end position="191"/>
    </location>
</feature>
<dbReference type="AlphaFoldDB" id="A0A6V8NEV0"/>
<name>A0A6V8NEV0_9ACTN</name>
<dbReference type="GO" id="GO:0051782">
    <property type="term" value="P:negative regulation of cell division"/>
    <property type="evidence" value="ECO:0007669"/>
    <property type="project" value="TreeGrafter"/>
</dbReference>
<evidence type="ECO:0000313" key="3">
    <source>
        <dbReference type="EMBL" id="GFP18587.1"/>
    </source>
</evidence>
<feature type="domain" description="CobQ/CobB/MinD/ParA nucleotide binding" evidence="2">
    <location>
        <begin position="209"/>
        <end position="415"/>
    </location>
</feature>
<dbReference type="GO" id="GO:0016887">
    <property type="term" value="F:ATP hydrolysis activity"/>
    <property type="evidence" value="ECO:0007669"/>
    <property type="project" value="TreeGrafter"/>
</dbReference>
<dbReference type="InterPro" id="IPR050625">
    <property type="entry name" value="ParA/MinD_ATPase"/>
</dbReference>
<feature type="compositionally biased region" description="Basic and acidic residues" evidence="1">
    <location>
        <begin position="158"/>
        <end position="167"/>
    </location>
</feature>
<evidence type="ECO:0000259" key="2">
    <source>
        <dbReference type="Pfam" id="PF01656"/>
    </source>
</evidence>
<dbReference type="EMBL" id="BLRU01000003">
    <property type="protein sequence ID" value="GFP18587.1"/>
    <property type="molecule type" value="Genomic_DNA"/>
</dbReference>
<dbReference type="GO" id="GO:0005524">
    <property type="term" value="F:ATP binding"/>
    <property type="evidence" value="ECO:0007669"/>
    <property type="project" value="TreeGrafter"/>
</dbReference>
<evidence type="ECO:0000256" key="1">
    <source>
        <dbReference type="SAM" id="MobiDB-lite"/>
    </source>
</evidence>
<dbReference type="Pfam" id="PF01656">
    <property type="entry name" value="CbiA"/>
    <property type="match status" value="1"/>
</dbReference>
<dbReference type="Gene3D" id="3.40.50.300">
    <property type="entry name" value="P-loop containing nucleotide triphosphate hydrolases"/>
    <property type="match status" value="1"/>
</dbReference>
<dbReference type="PANTHER" id="PTHR43384">
    <property type="entry name" value="SEPTUM SITE-DETERMINING PROTEIN MIND HOMOLOG, CHLOROPLASTIC-RELATED"/>
    <property type="match status" value="1"/>
</dbReference>
<dbReference type="GO" id="GO:0009898">
    <property type="term" value="C:cytoplasmic side of plasma membrane"/>
    <property type="evidence" value="ECO:0007669"/>
    <property type="project" value="TreeGrafter"/>
</dbReference>
<dbReference type="RefSeq" id="WP_176236693.1">
    <property type="nucleotide sequence ID" value="NZ_BLRU01000003.1"/>
</dbReference>
<comment type="caution">
    <text evidence="3">The sequence shown here is derived from an EMBL/GenBank/DDBJ whole genome shotgun (WGS) entry which is preliminary data.</text>
</comment>
<organism evidence="3 4">
    <name type="scientific">Candidatus Hakubella thermalkaliphila</name>
    <dbReference type="NCBI Taxonomy" id="2754717"/>
    <lineage>
        <taxon>Bacteria</taxon>
        <taxon>Bacillati</taxon>
        <taxon>Actinomycetota</taxon>
        <taxon>Actinomycetota incertae sedis</taxon>
        <taxon>Candidatus Hakubellales</taxon>
        <taxon>Candidatus Hakubellaceae</taxon>
        <taxon>Candidatus Hakubella</taxon>
    </lineage>
</organism>
<proteinExistence type="predicted"/>
<dbReference type="Proteomes" id="UP000574717">
    <property type="component" value="Unassembled WGS sequence"/>
</dbReference>
<evidence type="ECO:0000313" key="4">
    <source>
        <dbReference type="Proteomes" id="UP000574717"/>
    </source>
</evidence>
<dbReference type="PANTHER" id="PTHR43384:SF13">
    <property type="entry name" value="SLR0110 PROTEIN"/>
    <property type="match status" value="1"/>
</dbReference>
<dbReference type="SUPFAM" id="SSF52540">
    <property type="entry name" value="P-loop containing nucleoside triphosphate hydrolases"/>
    <property type="match status" value="1"/>
</dbReference>
<protein>
    <recommendedName>
        <fullName evidence="2">CobQ/CobB/MinD/ParA nucleotide binding domain-containing protein</fullName>
    </recommendedName>
</protein>
<dbReference type="InterPro" id="IPR002586">
    <property type="entry name" value="CobQ/CobB/MinD/ParA_Nub-bd_dom"/>
</dbReference>